<dbReference type="AlphaFoldDB" id="A0A4P9WPY0"/>
<proteinExistence type="predicted"/>
<dbReference type="Proteomes" id="UP000269721">
    <property type="component" value="Unassembled WGS sequence"/>
</dbReference>
<sequence length="462" mass="52468">MYFTDKFLPHHVWNVFQEKRKQFLEIIFVNNLGREWKQSFIPKRDQLTDNPLDSRREHGEVPEASVVSERKTLPDSIQRVYELVALWIGPMIGAPAMKTLARLDMVTPDFTEVPVTFKLPPPVALLSTAILQEKINAPHETLVESGVFNKETKPDNMGEERVEVLVKMVTPETVKFPDMFIYAPIPTPQATVNAPTEENDEFVVLEIVKVPAGDREDESDKDPEMVSVPAMLMFPPMLTDVVKAAPPDEIKDPVVTLVELAVLVKLTFPEAENDEESVNPPDTFDNSNTTGNAHNAPDEILVESIWLPTNKKPPEVIFLVSLRIELKERIPATVVLPPTTEQLQAVPQHRYSHYQLPRKYTEFDKNNVMIVNSDDLIPSLEETAHGFQMFLERFPKKADEWSSESHNGPEIKGFNMSHFSTLSDQDQYASFEMTSRPITSPMNLPLSQFSNVVMYIPSFTTR</sequence>
<keyword evidence="3" id="KW-1185">Reference proteome</keyword>
<evidence type="ECO:0000256" key="1">
    <source>
        <dbReference type="SAM" id="MobiDB-lite"/>
    </source>
</evidence>
<dbReference type="EMBL" id="KZ993972">
    <property type="protein sequence ID" value="RKO94203.1"/>
    <property type="molecule type" value="Genomic_DNA"/>
</dbReference>
<evidence type="ECO:0000313" key="2">
    <source>
        <dbReference type="EMBL" id="RKO94203.1"/>
    </source>
</evidence>
<gene>
    <name evidence="2" type="ORF">BDK51DRAFT_31565</name>
</gene>
<reference evidence="3" key="1">
    <citation type="journal article" date="2018" name="Nat. Microbiol.">
        <title>Leveraging single-cell genomics to expand the fungal tree of life.</title>
        <authorList>
            <person name="Ahrendt S.R."/>
            <person name="Quandt C.A."/>
            <person name="Ciobanu D."/>
            <person name="Clum A."/>
            <person name="Salamov A."/>
            <person name="Andreopoulos B."/>
            <person name="Cheng J.F."/>
            <person name="Woyke T."/>
            <person name="Pelin A."/>
            <person name="Henrissat B."/>
            <person name="Reynolds N.K."/>
            <person name="Benny G.L."/>
            <person name="Smith M.E."/>
            <person name="James T.Y."/>
            <person name="Grigoriev I.V."/>
        </authorList>
    </citation>
    <scope>NUCLEOTIDE SEQUENCE [LARGE SCALE GENOMIC DNA]</scope>
</reference>
<organism evidence="2 3">
    <name type="scientific">Blyttiomyces helicus</name>
    <dbReference type="NCBI Taxonomy" id="388810"/>
    <lineage>
        <taxon>Eukaryota</taxon>
        <taxon>Fungi</taxon>
        <taxon>Fungi incertae sedis</taxon>
        <taxon>Chytridiomycota</taxon>
        <taxon>Chytridiomycota incertae sedis</taxon>
        <taxon>Chytridiomycetes</taxon>
        <taxon>Chytridiomycetes incertae sedis</taxon>
        <taxon>Blyttiomyces</taxon>
    </lineage>
</organism>
<name>A0A4P9WPY0_9FUNG</name>
<evidence type="ECO:0000313" key="3">
    <source>
        <dbReference type="Proteomes" id="UP000269721"/>
    </source>
</evidence>
<accession>A0A4P9WPY0</accession>
<feature type="compositionally biased region" description="Basic and acidic residues" evidence="1">
    <location>
        <begin position="47"/>
        <end position="61"/>
    </location>
</feature>
<feature type="region of interest" description="Disordered" evidence="1">
    <location>
        <begin position="47"/>
        <end position="67"/>
    </location>
</feature>
<feature type="region of interest" description="Disordered" evidence="1">
    <location>
        <begin position="272"/>
        <end position="294"/>
    </location>
</feature>
<feature type="compositionally biased region" description="Polar residues" evidence="1">
    <location>
        <begin position="284"/>
        <end position="293"/>
    </location>
</feature>
<protein>
    <submittedName>
        <fullName evidence="2">Uncharacterized protein</fullName>
    </submittedName>
</protein>